<reference evidence="5 6" key="1">
    <citation type="journal article" date="2019" name="Int. J. Syst. Evol. Microbiol.">
        <title>The Global Catalogue of Microorganisms (GCM) 10K type strain sequencing project: providing services to taxonomists for standard genome sequencing and annotation.</title>
        <authorList>
            <consortium name="The Broad Institute Genomics Platform"/>
            <consortium name="The Broad Institute Genome Sequencing Center for Infectious Disease"/>
            <person name="Wu L."/>
            <person name="Ma J."/>
        </authorList>
    </citation>
    <scope>NUCLEOTIDE SEQUENCE [LARGE SCALE GENOMIC DNA]</scope>
    <source>
        <strain evidence="5 6">JCM 9383</strain>
    </source>
</reference>
<sequence length="867" mass="89221">MVATLALWTLIGPITVDDGYIAGIVRGRGENGYVGNVYRWLNAPEAPFGWFYELYHLWSQVSAAPLWLRLPSTLLGILCWILLSRLVIPRVGVRSRWLTAVTFLAWWLPFNLGLRPEPWVAAGSLAAFCLVERAIALRAPRPLALALLIAGLTTAVTPSGLMAFAPVLAALRPVLRLVRANPALPAAAMACALLPMFADQSFAAVVEATRVRKLIGGDQPWFEEFDRYARLLEPGTFEGSLARRAPVLLTLLGLLGWVRGRAAADRMALAVVLSLGVLVISPTKWTHHFGALAGIGAAVLALCLASWSAGRVGRPWSGGGDPVGVSGRGGVVGALGGGGSVRVSGPGGSARALGGGDPARVSGGDGVVGESSAGDPVQVPDGDGVAQVPGAGDPERPSGEDDPAGVPDGADPAQVPGAADLPQSSGGADPVGVSGGADLAWQSGGADPVGVSGGADSARQPGGADPVGVPGGADPAWQSGGAYPARQPGGANPVGVSGGADPPGTPNAPAPAGTPNAAAPARSPNAAAPPGTPNPPAPAGTPNAPTPTPPESDLRRYRAGLIAVAITVGLVLAGWNRWPWISDYGLTWSTMAPALLGIRLSDLALLGAPLGALLATWSLRRRAPSPGLIVTALLAAVVVFTVGTLARADRGYLRAPCGLADELQVETDPTRGQLPAVDGWFALDPARRDLPVVTTSRGEVEIVFARKDKSIVSTQRSSGEVRVLAPEGAELVRFSGPADPPRSPVLTPMAEILPPGTTAVLDWPVAFLFPCLRPAAISGGAAEIPGWRVAPPSTDGSAHITYDLDKGGPFASARVREQQLPVYLRDDPTRDVARLYRWEPIPSVQPSFGTRTVPGWHRDGRTGVPGL</sequence>
<gene>
    <name evidence="5" type="ORF">GCM10010470_56650</name>
</gene>
<dbReference type="Proteomes" id="UP001500979">
    <property type="component" value="Unassembled WGS sequence"/>
</dbReference>
<feature type="transmembrane region" description="Helical" evidence="2">
    <location>
        <begin position="143"/>
        <end position="171"/>
    </location>
</feature>
<dbReference type="Pfam" id="PF14896">
    <property type="entry name" value="Arabino_trans_C"/>
    <property type="match status" value="1"/>
</dbReference>
<protein>
    <submittedName>
        <fullName evidence="5">Uncharacterized protein</fullName>
    </submittedName>
</protein>
<feature type="transmembrane region" description="Helical" evidence="2">
    <location>
        <begin position="557"/>
        <end position="575"/>
    </location>
</feature>
<organism evidence="5 6">
    <name type="scientific">Saccharopolyspora taberi</name>
    <dbReference type="NCBI Taxonomy" id="60895"/>
    <lineage>
        <taxon>Bacteria</taxon>
        <taxon>Bacillati</taxon>
        <taxon>Actinomycetota</taxon>
        <taxon>Actinomycetes</taxon>
        <taxon>Pseudonocardiales</taxon>
        <taxon>Pseudonocardiaceae</taxon>
        <taxon>Saccharopolyspora</taxon>
    </lineage>
</organism>
<feature type="transmembrane region" description="Helical" evidence="2">
    <location>
        <begin position="66"/>
        <end position="83"/>
    </location>
</feature>
<proteinExistence type="predicted"/>
<evidence type="ECO:0000313" key="6">
    <source>
        <dbReference type="Proteomes" id="UP001500979"/>
    </source>
</evidence>
<feature type="compositionally biased region" description="Low complexity" evidence="1">
    <location>
        <begin position="461"/>
        <end position="476"/>
    </location>
</feature>
<feature type="transmembrane region" description="Helical" evidence="2">
    <location>
        <begin position="289"/>
        <end position="307"/>
    </location>
</feature>
<feature type="transmembrane region" description="Helical" evidence="2">
    <location>
        <begin position="627"/>
        <end position="646"/>
    </location>
</feature>
<dbReference type="InterPro" id="IPR032731">
    <property type="entry name" value="Arabino_trans_C"/>
</dbReference>
<comment type="caution">
    <text evidence="5">The sequence shown here is derived from an EMBL/GenBank/DDBJ whole genome shotgun (WGS) entry which is preliminary data.</text>
</comment>
<keyword evidence="6" id="KW-1185">Reference proteome</keyword>
<accession>A0ABN3VN98</accession>
<dbReference type="EMBL" id="BAAAUX010000026">
    <property type="protein sequence ID" value="GAA2813853.1"/>
    <property type="molecule type" value="Genomic_DNA"/>
</dbReference>
<keyword evidence="2" id="KW-1133">Transmembrane helix</keyword>
<evidence type="ECO:0000259" key="3">
    <source>
        <dbReference type="Pfam" id="PF04602"/>
    </source>
</evidence>
<feature type="compositionally biased region" description="Low complexity" evidence="1">
    <location>
        <begin position="404"/>
        <end position="413"/>
    </location>
</feature>
<feature type="transmembrane region" description="Helical" evidence="2">
    <location>
        <begin position="595"/>
        <end position="615"/>
    </location>
</feature>
<feature type="compositionally biased region" description="Pro residues" evidence="1">
    <location>
        <begin position="530"/>
        <end position="550"/>
    </location>
</feature>
<keyword evidence="2" id="KW-0812">Transmembrane</keyword>
<evidence type="ECO:0000313" key="5">
    <source>
        <dbReference type="EMBL" id="GAA2813853.1"/>
    </source>
</evidence>
<dbReference type="Pfam" id="PF04602">
    <property type="entry name" value="Arabinose_trans"/>
    <property type="match status" value="2"/>
</dbReference>
<feature type="domain" description="Arabinofuranosyltransferase central" evidence="3">
    <location>
        <begin position="559"/>
        <end position="618"/>
    </location>
</feature>
<feature type="domain" description="Arabinosyltransferase C-terminal" evidence="4">
    <location>
        <begin position="740"/>
        <end position="861"/>
    </location>
</feature>
<dbReference type="Gene3D" id="3.40.190.160">
    <property type="match status" value="1"/>
</dbReference>
<keyword evidence="2" id="KW-0472">Membrane</keyword>
<evidence type="ECO:0000259" key="4">
    <source>
        <dbReference type="Pfam" id="PF14896"/>
    </source>
</evidence>
<dbReference type="InterPro" id="IPR007680">
    <property type="entry name" value="Arabino_trans_central"/>
</dbReference>
<feature type="domain" description="Arabinofuranosyltransferase central" evidence="3">
    <location>
        <begin position="2"/>
        <end position="308"/>
    </location>
</feature>
<feature type="compositionally biased region" description="Gly residues" evidence="1">
    <location>
        <begin position="343"/>
        <end position="367"/>
    </location>
</feature>
<feature type="compositionally biased region" description="Low complexity" evidence="1">
    <location>
        <begin position="510"/>
        <end position="529"/>
    </location>
</feature>
<evidence type="ECO:0000256" key="1">
    <source>
        <dbReference type="SAM" id="MobiDB-lite"/>
    </source>
</evidence>
<evidence type="ECO:0000256" key="2">
    <source>
        <dbReference type="SAM" id="Phobius"/>
    </source>
</evidence>
<feature type="region of interest" description="Disordered" evidence="1">
    <location>
        <begin position="343"/>
        <end position="553"/>
    </location>
</feature>
<name>A0ABN3VN98_9PSEU</name>